<feature type="compositionally biased region" description="Polar residues" evidence="1">
    <location>
        <begin position="772"/>
        <end position="788"/>
    </location>
</feature>
<proteinExistence type="predicted"/>
<name>A0A6L2K9H1_TANCI</name>
<feature type="region of interest" description="Disordered" evidence="1">
    <location>
        <begin position="1"/>
        <end position="27"/>
    </location>
</feature>
<evidence type="ECO:0000313" key="2">
    <source>
        <dbReference type="EMBL" id="GEU45370.1"/>
    </source>
</evidence>
<protein>
    <submittedName>
        <fullName evidence="2">Uncharacterized protein</fullName>
    </submittedName>
</protein>
<feature type="non-terminal residue" evidence="2">
    <location>
        <position position="788"/>
    </location>
</feature>
<dbReference type="AlphaFoldDB" id="A0A6L2K9H1"/>
<comment type="caution">
    <text evidence="2">The sequence shown here is derived from an EMBL/GenBank/DDBJ whole genome shotgun (WGS) entry which is preliminary data.</text>
</comment>
<organism evidence="2">
    <name type="scientific">Tanacetum cinerariifolium</name>
    <name type="common">Dalmatian daisy</name>
    <name type="synonym">Chrysanthemum cinerariifolium</name>
    <dbReference type="NCBI Taxonomy" id="118510"/>
    <lineage>
        <taxon>Eukaryota</taxon>
        <taxon>Viridiplantae</taxon>
        <taxon>Streptophyta</taxon>
        <taxon>Embryophyta</taxon>
        <taxon>Tracheophyta</taxon>
        <taxon>Spermatophyta</taxon>
        <taxon>Magnoliopsida</taxon>
        <taxon>eudicotyledons</taxon>
        <taxon>Gunneridae</taxon>
        <taxon>Pentapetalae</taxon>
        <taxon>asterids</taxon>
        <taxon>campanulids</taxon>
        <taxon>Asterales</taxon>
        <taxon>Asteraceae</taxon>
        <taxon>Asteroideae</taxon>
        <taxon>Anthemideae</taxon>
        <taxon>Anthemidinae</taxon>
        <taxon>Tanacetum</taxon>
    </lineage>
</organism>
<gene>
    <name evidence="2" type="ORF">Tci_017348</name>
</gene>
<accession>A0A6L2K9H1</accession>
<dbReference type="EMBL" id="BKCJ010001976">
    <property type="protein sequence ID" value="GEU45370.1"/>
    <property type="molecule type" value="Genomic_DNA"/>
</dbReference>
<evidence type="ECO:0000256" key="1">
    <source>
        <dbReference type="SAM" id="MobiDB-lite"/>
    </source>
</evidence>
<feature type="compositionally biased region" description="Acidic residues" evidence="1">
    <location>
        <begin position="1"/>
        <end position="10"/>
    </location>
</feature>
<feature type="region of interest" description="Disordered" evidence="1">
    <location>
        <begin position="764"/>
        <end position="788"/>
    </location>
</feature>
<reference evidence="2" key="1">
    <citation type="journal article" date="2019" name="Sci. Rep.">
        <title>Draft genome of Tanacetum cinerariifolium, the natural source of mosquito coil.</title>
        <authorList>
            <person name="Yamashiro T."/>
            <person name="Shiraishi A."/>
            <person name="Satake H."/>
            <person name="Nakayama K."/>
        </authorList>
    </citation>
    <scope>NUCLEOTIDE SEQUENCE</scope>
</reference>
<sequence>MDDLEPDDESVNTPLVSSFLDSDDDSDDGEVLDELSEYGNAGKLRRQWAINSFDGDDLVFQCIIGFRKFVAYFVDTIVVEELESTWKNLVAIVKDVYVFVGSFTYIMDFMIFEDIGEFILRDMAEVVMGKPFRKMIMRFNEIHKFSDGTLHQIDEALDYRVKEFKASTLASTYSPLPEDSLLTQTGDMEMFMDWHNVSKPLPLGGPPGHIIIQSDFFFNKDLEYLRYGSKGSRHAHIFEGDRRAVRTHMQILSVIIIEVFSMYGYDYKKKIVLRRADLKEHIIAKRDFKYLYISDFEDLYLLNLQGHLNHLPPKDKKILTTVVNLWTRDLVIRQLVKDFKLGIKSYQTQLNLTKPRWDSTGFGYKHDYTVIDSPRDVTFRDKYGVQTIMQFNEIHKFNDGTLHQIDEALDYQVKEFKVNRMNPGLNTRFWTRKDVDRIKEFMFAIQKRLKTRRIFRNLESFVGGREKSKNKRRVPTEMELELEHTQQGSSYEVSWLFSLVHSFRALSALRRSGSRTASTAAKPCQGDSSEFYLITGSIYTDQQGTVVVAEADHCQTLQYTINHPIFNAHNDFLDSQNKISIAQNKIMKQMTSLASMCEMACQLIQKKQEEKQIEEEQVANARYWKIPACCDDDDDSAITPNEPVDSLSMRDEHLNTISATKSDEFIKSCVENLVPNLNVPEKICSNPLFEEEIIPIKIDQRHDNAESTHDSSLIISSKIDSLLDEFAGELTLLKSIPPGIDKIDCYPENEILLTKRLLYDNSSPRPPKEFVSKNSNADIESFSPSPIP</sequence>